<dbReference type="Gene3D" id="2.60.40.200">
    <property type="entry name" value="Superoxide dismutase, copper/zinc binding domain"/>
    <property type="match status" value="1"/>
</dbReference>
<evidence type="ECO:0000313" key="5">
    <source>
        <dbReference type="Proteomes" id="UP000510822"/>
    </source>
</evidence>
<keyword evidence="2" id="KW-0186">Copper</keyword>
<evidence type="ECO:0000256" key="2">
    <source>
        <dbReference type="RuleBase" id="RU000393"/>
    </source>
</evidence>
<dbReference type="InterPro" id="IPR024134">
    <property type="entry name" value="SOD_Cu/Zn_/chaperone"/>
</dbReference>
<keyword evidence="2" id="KW-0862">Zinc</keyword>
<proteinExistence type="inferred from homology"/>
<dbReference type="EC" id="1.15.1.1" evidence="2"/>
<dbReference type="AlphaFoldDB" id="A0A7D5VD53"/>
<dbReference type="Pfam" id="PF00080">
    <property type="entry name" value="Sod_Cu"/>
    <property type="match status" value="1"/>
</dbReference>
<name>A0A7D5VD53_9NEIS</name>
<dbReference type="PRINTS" id="PR00068">
    <property type="entry name" value="CUZNDISMTASE"/>
</dbReference>
<evidence type="ECO:0000256" key="1">
    <source>
        <dbReference type="ARBA" id="ARBA00010457"/>
    </source>
</evidence>
<comment type="cofactor">
    <cofactor evidence="2">
        <name>Cu cation</name>
        <dbReference type="ChEBI" id="CHEBI:23378"/>
    </cofactor>
    <text evidence="2">Binds 1 copper ion per subunit.</text>
</comment>
<dbReference type="PROSITE" id="PS00332">
    <property type="entry name" value="SOD_CU_ZN_2"/>
    <property type="match status" value="1"/>
</dbReference>
<feature type="domain" description="Superoxide dismutase copper/zinc binding" evidence="3">
    <location>
        <begin position="29"/>
        <end position="147"/>
    </location>
</feature>
<dbReference type="KEGG" id="cfon:HZU75_00565"/>
<organism evidence="4 5">
    <name type="scientific">Chitinibacter fontanus</name>
    <dbReference type="NCBI Taxonomy" id="1737446"/>
    <lineage>
        <taxon>Bacteria</taxon>
        <taxon>Pseudomonadati</taxon>
        <taxon>Pseudomonadota</taxon>
        <taxon>Betaproteobacteria</taxon>
        <taxon>Neisseriales</taxon>
        <taxon>Chitinibacteraceae</taxon>
        <taxon>Chitinibacter</taxon>
    </lineage>
</organism>
<comment type="cofactor">
    <cofactor evidence="2">
        <name>Zn(2+)</name>
        <dbReference type="ChEBI" id="CHEBI:29105"/>
    </cofactor>
    <text evidence="2">Binds 1 zinc ion per subunit.</text>
</comment>
<gene>
    <name evidence="4" type="ORF">HZU75_00565</name>
</gene>
<comment type="function">
    <text evidence="2">Destroys radicals which are normally produced within the cells and which are toxic to biological systems.</text>
</comment>
<dbReference type="InterPro" id="IPR001424">
    <property type="entry name" value="SOD_Cu_Zn_dom"/>
</dbReference>
<dbReference type="PROSITE" id="PS00087">
    <property type="entry name" value="SOD_CU_ZN_1"/>
    <property type="match status" value="1"/>
</dbReference>
<dbReference type="EMBL" id="CP058952">
    <property type="protein sequence ID" value="QLI83133.1"/>
    <property type="molecule type" value="Genomic_DNA"/>
</dbReference>
<dbReference type="GO" id="GO:0005507">
    <property type="term" value="F:copper ion binding"/>
    <property type="evidence" value="ECO:0007669"/>
    <property type="project" value="InterPro"/>
</dbReference>
<keyword evidence="2" id="KW-0560">Oxidoreductase</keyword>
<dbReference type="InterPro" id="IPR036423">
    <property type="entry name" value="SOD-like_Cu/Zn_dom_sf"/>
</dbReference>
<dbReference type="PANTHER" id="PTHR10003">
    <property type="entry name" value="SUPEROXIDE DISMUTASE CU-ZN -RELATED"/>
    <property type="match status" value="1"/>
</dbReference>
<comment type="similarity">
    <text evidence="1 2">Belongs to the Cu-Zn superoxide dismutase family.</text>
</comment>
<keyword evidence="2" id="KW-0479">Metal-binding</keyword>
<dbReference type="InterPro" id="IPR018152">
    <property type="entry name" value="SOD_Cu/Zn_BS"/>
</dbReference>
<evidence type="ECO:0000313" key="4">
    <source>
        <dbReference type="EMBL" id="QLI83133.1"/>
    </source>
</evidence>
<dbReference type="GO" id="GO:0004784">
    <property type="term" value="F:superoxide dismutase activity"/>
    <property type="evidence" value="ECO:0007669"/>
    <property type="project" value="UniProtKB-EC"/>
</dbReference>
<sequence length="150" mass="15680">MNPMIGGHFQSAANQAIQGMLMVHVMDGHLMLKGKVMGLKPNSEHGFHIHEVGDCSKADFSSAGGHFNPAKTKHGAPDDVHHAGDLPNLQANAQGEAPIEIMLMDLSVDPGAANTLIGRAVVIHANPDDYTTQPAGNSGGRIACAVISQM</sequence>
<dbReference type="SUPFAM" id="SSF49329">
    <property type="entry name" value="Cu,Zn superoxide dismutase-like"/>
    <property type="match status" value="1"/>
</dbReference>
<comment type="catalytic activity">
    <reaction evidence="2">
        <text>2 superoxide + 2 H(+) = H2O2 + O2</text>
        <dbReference type="Rhea" id="RHEA:20696"/>
        <dbReference type="ChEBI" id="CHEBI:15378"/>
        <dbReference type="ChEBI" id="CHEBI:15379"/>
        <dbReference type="ChEBI" id="CHEBI:16240"/>
        <dbReference type="ChEBI" id="CHEBI:18421"/>
        <dbReference type="EC" id="1.15.1.1"/>
    </reaction>
</comment>
<keyword evidence="5" id="KW-1185">Reference proteome</keyword>
<protein>
    <recommendedName>
        <fullName evidence="2">Superoxide dismutase [Cu-Zn]</fullName>
        <ecNumber evidence="2">1.15.1.1</ecNumber>
    </recommendedName>
</protein>
<evidence type="ECO:0000259" key="3">
    <source>
        <dbReference type="Pfam" id="PF00080"/>
    </source>
</evidence>
<accession>A0A7D5VD53</accession>
<dbReference type="CDD" id="cd00305">
    <property type="entry name" value="Cu-Zn_Superoxide_Dismutase"/>
    <property type="match status" value="1"/>
</dbReference>
<reference evidence="4 5" key="1">
    <citation type="journal article" date="2016" name="Int. J. Syst. Evol. Microbiol.">
        <title>Chitinibacter fontanus sp. nov., isolated from a spring.</title>
        <authorList>
            <person name="Sheu S.Y."/>
            <person name="Li Y.S."/>
            <person name="Young C.C."/>
            <person name="Chen W.M."/>
        </authorList>
    </citation>
    <scope>NUCLEOTIDE SEQUENCE [LARGE SCALE GENOMIC DNA]</scope>
    <source>
        <strain evidence="4 5">STM-7</strain>
    </source>
</reference>
<dbReference type="Proteomes" id="UP000510822">
    <property type="component" value="Chromosome"/>
</dbReference>